<evidence type="ECO:0000313" key="5">
    <source>
        <dbReference type="Proteomes" id="UP000298138"/>
    </source>
</evidence>
<reference evidence="4 5" key="1">
    <citation type="submission" date="2019-04" db="EMBL/GenBank/DDBJ databases">
        <title>Comparative genomics and transcriptomics to analyze fruiting body development in filamentous ascomycetes.</title>
        <authorList>
            <consortium name="DOE Joint Genome Institute"/>
            <person name="Lutkenhaus R."/>
            <person name="Traeger S."/>
            <person name="Breuer J."/>
            <person name="Kuo A."/>
            <person name="Lipzen A."/>
            <person name="Pangilinan J."/>
            <person name="Dilworth D."/>
            <person name="Sandor L."/>
            <person name="Poggeler S."/>
            <person name="Barry K."/>
            <person name="Grigoriev I.V."/>
            <person name="Nowrousian M."/>
        </authorList>
    </citation>
    <scope>NUCLEOTIDE SEQUENCE [LARGE SCALE GENOMIC DNA]</scope>
    <source>
        <strain evidence="4 5">CBS 389.68</strain>
    </source>
</reference>
<dbReference type="Pfam" id="PF02668">
    <property type="entry name" value="TauD"/>
    <property type="match status" value="1"/>
</dbReference>
<dbReference type="PANTHER" id="PTHR10696">
    <property type="entry name" value="GAMMA-BUTYROBETAINE HYDROXYLASE-RELATED"/>
    <property type="match status" value="1"/>
</dbReference>
<keyword evidence="1" id="KW-0560">Oxidoreductase</keyword>
<dbReference type="InterPro" id="IPR003819">
    <property type="entry name" value="TauD/TfdA-like"/>
</dbReference>
<name>A0A4S2MIB1_9PEZI</name>
<evidence type="ECO:0000313" key="4">
    <source>
        <dbReference type="EMBL" id="TGZ76626.1"/>
    </source>
</evidence>
<dbReference type="AlphaFoldDB" id="A0A4S2MIB1"/>
<evidence type="ECO:0000256" key="2">
    <source>
        <dbReference type="SAM" id="MobiDB-lite"/>
    </source>
</evidence>
<feature type="region of interest" description="Disordered" evidence="2">
    <location>
        <begin position="376"/>
        <end position="419"/>
    </location>
</feature>
<dbReference type="Proteomes" id="UP000298138">
    <property type="component" value="Unassembled WGS sequence"/>
</dbReference>
<accession>A0A4S2MIB1</accession>
<dbReference type="InterPro" id="IPR042098">
    <property type="entry name" value="TauD-like_sf"/>
</dbReference>
<proteinExistence type="predicted"/>
<evidence type="ECO:0000256" key="1">
    <source>
        <dbReference type="ARBA" id="ARBA00023002"/>
    </source>
</evidence>
<feature type="domain" description="TauD/TfdA-like" evidence="3">
    <location>
        <begin position="133"/>
        <end position="381"/>
    </location>
</feature>
<gene>
    <name evidence="4" type="ORF">EX30DRAFT_344738</name>
</gene>
<dbReference type="InterPro" id="IPR050411">
    <property type="entry name" value="AlphaKG_dependent_hydroxylases"/>
</dbReference>
<dbReference type="OrthoDB" id="272271at2759"/>
<protein>
    <submittedName>
        <fullName evidence="4">Clavaminate synthase-like protein</fullName>
    </submittedName>
</protein>
<dbReference type="PANTHER" id="PTHR10696:SF54">
    <property type="entry name" value="FAMILY OXIDOREDUCTASE, PUTATIVE (AFU_ORTHOLOGUE AFUA_4G13850)-RELATED"/>
    <property type="match status" value="1"/>
</dbReference>
<keyword evidence="5" id="KW-1185">Reference proteome</keyword>
<dbReference type="STRING" id="341454.A0A4S2MIB1"/>
<dbReference type="Gene3D" id="3.60.130.10">
    <property type="entry name" value="Clavaminate synthase-like"/>
    <property type="match status" value="1"/>
</dbReference>
<feature type="compositionally biased region" description="Low complexity" evidence="2">
    <location>
        <begin position="8"/>
        <end position="17"/>
    </location>
</feature>
<dbReference type="GO" id="GO:0016491">
    <property type="term" value="F:oxidoreductase activity"/>
    <property type="evidence" value="ECO:0007669"/>
    <property type="project" value="UniProtKB-KW"/>
</dbReference>
<dbReference type="InParanoid" id="A0A4S2MIB1"/>
<dbReference type="SUPFAM" id="SSF51197">
    <property type="entry name" value="Clavaminate synthase-like"/>
    <property type="match status" value="1"/>
</dbReference>
<feature type="region of interest" description="Disordered" evidence="2">
    <location>
        <begin position="1"/>
        <end position="22"/>
    </location>
</feature>
<evidence type="ECO:0000259" key="3">
    <source>
        <dbReference type="Pfam" id="PF02668"/>
    </source>
</evidence>
<dbReference type="EMBL" id="ML220171">
    <property type="protein sequence ID" value="TGZ76626.1"/>
    <property type="molecule type" value="Genomic_DNA"/>
</dbReference>
<sequence length="480" mass="53576">MDHPPSPTTVQTPPSSVRGNAKPLITALFPPTITTTSDEIEQSYTLTATNWNPDAAKFRGRYVSRLKQLHSLPKELRTLPEGFPEKVVTPLDWAGDELKQEEWLVELGEGEKEEIRSAVGGLKPQGINCLRDIARENFPLPTLSVKLAALADKLYTGRGFFVLRGLDPDEFTEEENMMAYVGITSYLANQRGKQDERGNYVLHLLDAGSAAAPDGVRQAPYSNVAQPFHTDTGDLVTLYVLQPALHGGHTLLASSTHLYNTLASLRKDLIQTLASPTWPYDTFSTPNTPAYHLRPLLTPPTTSPIPLLNFARRPLIGSPVSPRTPGIPSLTSAQEDALDTLHYLSLGAAVRVRQRAGDLVVWNNLAVVHAREGFRDSDASRQHERDEGQEQHEQQEDHVKKGEERKHGGGDDEGDKSGKKGKRHLVRLWLRDSTRGWEVPEVWAERWREVYGYAGEQRWPVRPVVDYEHVTTRVRSCGYA</sequence>
<organism evidence="4 5">
    <name type="scientific">Ascodesmis nigricans</name>
    <dbReference type="NCBI Taxonomy" id="341454"/>
    <lineage>
        <taxon>Eukaryota</taxon>
        <taxon>Fungi</taxon>
        <taxon>Dikarya</taxon>
        <taxon>Ascomycota</taxon>
        <taxon>Pezizomycotina</taxon>
        <taxon>Pezizomycetes</taxon>
        <taxon>Pezizales</taxon>
        <taxon>Ascodesmidaceae</taxon>
        <taxon>Ascodesmis</taxon>
    </lineage>
</organism>
<feature type="compositionally biased region" description="Basic and acidic residues" evidence="2">
    <location>
        <begin position="376"/>
        <end position="418"/>
    </location>
</feature>